<dbReference type="HOGENOM" id="CLU_1016006_0_0_1"/>
<dbReference type="EMBL" id="KI912110">
    <property type="protein sequence ID" value="ETS84088.1"/>
    <property type="molecule type" value="Genomic_DNA"/>
</dbReference>
<dbReference type="GeneID" id="19267126"/>
<feature type="compositionally biased region" description="Basic and acidic residues" evidence="1">
    <location>
        <begin position="146"/>
        <end position="168"/>
    </location>
</feature>
<sequence>MADNDLQKESQSNHSADKHSYHTDLLGNTAMFKQNLVPRLAHDTESQSPDLSANQKPEHLPNVPGQHDTYAAPDEMMGRDKLSRLVHSTDQAEGNLREPSAPGINSYSEETPPAQSDLDQPQQKDMMNSSTPGHVGPDVTQTVRTPSRDSFQKTRQDQKSSEAHVARKRQIEELDSIISSSRKKFKDAKDSAMQRLEDELNLVTGSCKDDECYNRMLQSDQPAQQQLANDFRDSFIMLDDVKAGLMVMREARGGHGQPLTWLVRAPPSLQSSHT</sequence>
<dbReference type="KEGG" id="pfy:PFICI_02113"/>
<reference evidence="3" key="1">
    <citation type="journal article" date="2015" name="BMC Genomics">
        <title>Genomic and transcriptomic analysis of the endophytic fungus Pestalotiopsis fici reveals its lifestyle and high potential for synthesis of natural products.</title>
        <authorList>
            <person name="Wang X."/>
            <person name="Zhang X."/>
            <person name="Liu L."/>
            <person name="Xiang M."/>
            <person name="Wang W."/>
            <person name="Sun X."/>
            <person name="Che Y."/>
            <person name="Guo L."/>
            <person name="Liu G."/>
            <person name="Guo L."/>
            <person name="Wang C."/>
            <person name="Yin W.B."/>
            <person name="Stadler M."/>
            <person name="Zhang X."/>
            <person name="Liu X."/>
        </authorList>
    </citation>
    <scope>NUCLEOTIDE SEQUENCE [LARGE SCALE GENOMIC DNA]</scope>
    <source>
        <strain evidence="3">W106-1 / CGMCC3.15140</strain>
    </source>
</reference>
<dbReference type="Proteomes" id="UP000030651">
    <property type="component" value="Unassembled WGS sequence"/>
</dbReference>
<keyword evidence="3" id="KW-1185">Reference proteome</keyword>
<evidence type="ECO:0000313" key="2">
    <source>
        <dbReference type="EMBL" id="ETS84088.1"/>
    </source>
</evidence>
<accession>W3XDB3</accession>
<gene>
    <name evidence="2" type="ORF">PFICI_02113</name>
</gene>
<dbReference type="InParanoid" id="W3XDB3"/>
<feature type="region of interest" description="Disordered" evidence="1">
    <location>
        <begin position="1"/>
        <end position="168"/>
    </location>
</feature>
<evidence type="ECO:0000256" key="1">
    <source>
        <dbReference type="SAM" id="MobiDB-lite"/>
    </source>
</evidence>
<dbReference type="AlphaFoldDB" id="W3XDB3"/>
<feature type="compositionally biased region" description="Polar residues" evidence="1">
    <location>
        <begin position="46"/>
        <end position="55"/>
    </location>
</feature>
<protein>
    <submittedName>
        <fullName evidence="2">Uncharacterized protein</fullName>
    </submittedName>
</protein>
<proteinExistence type="predicted"/>
<organism evidence="2 3">
    <name type="scientific">Pestalotiopsis fici (strain W106-1 / CGMCC3.15140)</name>
    <dbReference type="NCBI Taxonomy" id="1229662"/>
    <lineage>
        <taxon>Eukaryota</taxon>
        <taxon>Fungi</taxon>
        <taxon>Dikarya</taxon>
        <taxon>Ascomycota</taxon>
        <taxon>Pezizomycotina</taxon>
        <taxon>Sordariomycetes</taxon>
        <taxon>Xylariomycetidae</taxon>
        <taxon>Amphisphaeriales</taxon>
        <taxon>Sporocadaceae</taxon>
        <taxon>Pestalotiopsis</taxon>
    </lineage>
</organism>
<evidence type="ECO:0000313" key="3">
    <source>
        <dbReference type="Proteomes" id="UP000030651"/>
    </source>
</evidence>
<name>W3XDB3_PESFW</name>
<feature type="compositionally biased region" description="Polar residues" evidence="1">
    <location>
        <begin position="103"/>
        <end position="132"/>
    </location>
</feature>
<dbReference type="RefSeq" id="XP_007828885.1">
    <property type="nucleotide sequence ID" value="XM_007830694.1"/>
</dbReference>